<protein>
    <submittedName>
        <fullName evidence="1">Uncharacterized protein</fullName>
    </submittedName>
</protein>
<dbReference type="KEGG" id="bann:JFN94_20250"/>
<dbReference type="AlphaFoldDB" id="A0A7T6VLN6"/>
<organism evidence="1 2">
    <name type="scientific">Burkholderia anthina</name>
    <dbReference type="NCBI Taxonomy" id="179879"/>
    <lineage>
        <taxon>Bacteria</taxon>
        <taxon>Pseudomonadati</taxon>
        <taxon>Pseudomonadota</taxon>
        <taxon>Betaproteobacteria</taxon>
        <taxon>Burkholderiales</taxon>
        <taxon>Burkholderiaceae</taxon>
        <taxon>Burkholderia</taxon>
        <taxon>Burkholderia cepacia complex</taxon>
    </lineage>
</organism>
<gene>
    <name evidence="1" type="ORF">JFN94_20250</name>
</gene>
<dbReference type="Proteomes" id="UP000596205">
    <property type="component" value="Chromosome 2"/>
</dbReference>
<evidence type="ECO:0000313" key="1">
    <source>
        <dbReference type="EMBL" id="QQK06185.1"/>
    </source>
</evidence>
<evidence type="ECO:0000313" key="2">
    <source>
        <dbReference type="Proteomes" id="UP000596205"/>
    </source>
</evidence>
<sequence>MIQGEVCRKTHPLIDPGFVKRIKQFCREKPTDDACNAIPAIKGRPILDQGAPTDVAEIPISDGRGHFPIVLKDADVVQWRHGKTVFVYEYKIVGQQGSNDPYAPYELQGSGIVNSPDFAIDMRAEKCEAAVRAHVRS</sequence>
<reference evidence="1 2" key="1">
    <citation type="submission" date="2020-12" db="EMBL/GenBank/DDBJ databases">
        <title>Complete genome sequence of Burkholderia anthina BJQ0011.</title>
        <authorList>
            <person name="Xu Y."/>
        </authorList>
    </citation>
    <scope>NUCLEOTIDE SEQUENCE [LARGE SCALE GENOMIC DNA]</scope>
    <source>
        <strain evidence="1 2">BJQ0011</strain>
    </source>
</reference>
<accession>A0A7T6VLN6</accession>
<dbReference type="EMBL" id="CP066770">
    <property type="protein sequence ID" value="QQK06185.1"/>
    <property type="molecule type" value="Genomic_DNA"/>
</dbReference>
<dbReference type="RefSeq" id="WP_124830367.1">
    <property type="nucleotide sequence ID" value="NZ_CADEPR010000037.1"/>
</dbReference>
<name>A0A7T6VLN6_9BURK</name>
<proteinExistence type="predicted"/>